<feature type="region of interest" description="Disordered" evidence="9">
    <location>
        <begin position="287"/>
        <end position="332"/>
    </location>
</feature>
<dbReference type="PANTHER" id="PTHR15641">
    <property type="entry name" value="ELONGATOR COMPLEX PROTEIN 5"/>
    <property type="match status" value="1"/>
</dbReference>
<evidence type="ECO:0000313" key="10">
    <source>
        <dbReference type="EMBL" id="KXN65859.1"/>
    </source>
</evidence>
<keyword evidence="8" id="KW-0539">Nucleus</keyword>
<dbReference type="Pfam" id="PF10483">
    <property type="entry name" value="Elong_Iki1"/>
    <property type="match status" value="1"/>
</dbReference>
<dbReference type="GO" id="GO:0002098">
    <property type="term" value="P:tRNA wobble uridine modification"/>
    <property type="evidence" value="ECO:0007669"/>
    <property type="project" value="InterPro"/>
</dbReference>
<accession>A0A137NT22</accession>
<dbReference type="AlphaFoldDB" id="A0A137NT22"/>
<keyword evidence="6" id="KW-0963">Cytoplasm</keyword>
<keyword evidence="11" id="KW-1185">Reference proteome</keyword>
<evidence type="ECO:0000256" key="2">
    <source>
        <dbReference type="ARBA" id="ARBA00004496"/>
    </source>
</evidence>
<gene>
    <name evidence="10" type="ORF">CONCODRAFT_80665</name>
</gene>
<dbReference type="GO" id="GO:0000049">
    <property type="term" value="F:tRNA binding"/>
    <property type="evidence" value="ECO:0007669"/>
    <property type="project" value="TreeGrafter"/>
</dbReference>
<feature type="compositionally biased region" description="Polar residues" evidence="9">
    <location>
        <begin position="292"/>
        <end position="302"/>
    </location>
</feature>
<evidence type="ECO:0000313" key="11">
    <source>
        <dbReference type="Proteomes" id="UP000070444"/>
    </source>
</evidence>
<evidence type="ECO:0000256" key="7">
    <source>
        <dbReference type="ARBA" id="ARBA00022694"/>
    </source>
</evidence>
<keyword evidence="7" id="KW-0819">tRNA processing</keyword>
<dbReference type="UniPathway" id="UPA00988"/>
<dbReference type="InterPro" id="IPR019519">
    <property type="entry name" value="Elp5"/>
</dbReference>
<evidence type="ECO:0000256" key="9">
    <source>
        <dbReference type="SAM" id="MobiDB-lite"/>
    </source>
</evidence>
<comment type="subcellular location">
    <subcellularLocation>
        <location evidence="2">Cytoplasm</location>
    </subcellularLocation>
    <subcellularLocation>
        <location evidence="1">Nucleus</location>
    </subcellularLocation>
</comment>
<comment type="similarity">
    <text evidence="4">Belongs to the ELP5 family.</text>
</comment>
<evidence type="ECO:0000256" key="3">
    <source>
        <dbReference type="ARBA" id="ARBA00005043"/>
    </source>
</evidence>
<dbReference type="GO" id="GO:0033588">
    <property type="term" value="C:elongator holoenzyme complex"/>
    <property type="evidence" value="ECO:0007669"/>
    <property type="project" value="InterPro"/>
</dbReference>
<dbReference type="PANTHER" id="PTHR15641:SF1">
    <property type="entry name" value="ELONGATOR COMPLEX PROTEIN 5"/>
    <property type="match status" value="1"/>
</dbReference>
<dbReference type="STRING" id="796925.A0A137NT22"/>
<sequence length="332" mass="38302">MKNSIVDQLLYNKLSYKNLLLTYNFQQTSFHFFKNWFNNYFSENDVNELIYLSFETLVTEEFLKSWGFDEELSKKVKFVNPYQFSEKPEEFNLDIEALLAELKTQYKEGSTIILDNLPYFWETVPNGKQFSYFKQISELFNGKLILLLPLNTLASEQPSLEYLCSTKIQLLNLDHLFSTDLEFQEYNDFDINLECNHAVHYVMQVNHTSGGKQTSEKTIVKWDESKLEFDTINYNTLIDNLTKQSEKSEAPASAQGSIDALTSNLSFNLNLTDKQKSQKEALILPYVHTSEDGPSSQETPSAVGTGGQAQIVYYPDEGDDWDDEDPDDDLDI</sequence>
<protein>
    <recommendedName>
        <fullName evidence="5">Elongator complex protein 5</fullName>
    </recommendedName>
</protein>
<dbReference type="EMBL" id="KQ964805">
    <property type="protein sequence ID" value="KXN65859.1"/>
    <property type="molecule type" value="Genomic_DNA"/>
</dbReference>
<name>A0A137NT22_CONC2</name>
<evidence type="ECO:0000256" key="1">
    <source>
        <dbReference type="ARBA" id="ARBA00004123"/>
    </source>
</evidence>
<evidence type="ECO:0000256" key="4">
    <source>
        <dbReference type="ARBA" id="ARBA00009567"/>
    </source>
</evidence>
<evidence type="ECO:0000256" key="8">
    <source>
        <dbReference type="ARBA" id="ARBA00023242"/>
    </source>
</evidence>
<proteinExistence type="inferred from homology"/>
<comment type="pathway">
    <text evidence="3">tRNA modification; 5-methoxycarbonylmethyl-2-thiouridine-tRNA biosynthesis.</text>
</comment>
<dbReference type="GO" id="GO:0005829">
    <property type="term" value="C:cytosol"/>
    <property type="evidence" value="ECO:0007669"/>
    <property type="project" value="TreeGrafter"/>
</dbReference>
<organism evidence="10 11">
    <name type="scientific">Conidiobolus coronatus (strain ATCC 28846 / CBS 209.66 / NRRL 28638)</name>
    <name type="common">Delacroixia coronata</name>
    <dbReference type="NCBI Taxonomy" id="796925"/>
    <lineage>
        <taxon>Eukaryota</taxon>
        <taxon>Fungi</taxon>
        <taxon>Fungi incertae sedis</taxon>
        <taxon>Zoopagomycota</taxon>
        <taxon>Entomophthoromycotina</taxon>
        <taxon>Entomophthoromycetes</taxon>
        <taxon>Entomophthorales</taxon>
        <taxon>Ancylistaceae</taxon>
        <taxon>Conidiobolus</taxon>
    </lineage>
</organism>
<evidence type="ECO:0000256" key="6">
    <source>
        <dbReference type="ARBA" id="ARBA00022490"/>
    </source>
</evidence>
<feature type="compositionally biased region" description="Acidic residues" evidence="9">
    <location>
        <begin position="316"/>
        <end position="332"/>
    </location>
</feature>
<dbReference type="GO" id="GO:0005634">
    <property type="term" value="C:nucleus"/>
    <property type="evidence" value="ECO:0007669"/>
    <property type="project" value="UniProtKB-SubCell"/>
</dbReference>
<evidence type="ECO:0000256" key="5">
    <source>
        <dbReference type="ARBA" id="ARBA00020264"/>
    </source>
</evidence>
<dbReference type="Proteomes" id="UP000070444">
    <property type="component" value="Unassembled WGS sequence"/>
</dbReference>
<reference evidence="10 11" key="1">
    <citation type="journal article" date="2015" name="Genome Biol. Evol.">
        <title>Phylogenomic analyses indicate that early fungi evolved digesting cell walls of algal ancestors of land plants.</title>
        <authorList>
            <person name="Chang Y."/>
            <person name="Wang S."/>
            <person name="Sekimoto S."/>
            <person name="Aerts A.L."/>
            <person name="Choi C."/>
            <person name="Clum A."/>
            <person name="LaButti K.M."/>
            <person name="Lindquist E.A."/>
            <person name="Yee Ngan C."/>
            <person name="Ohm R.A."/>
            <person name="Salamov A.A."/>
            <person name="Grigoriev I.V."/>
            <person name="Spatafora J.W."/>
            <person name="Berbee M.L."/>
        </authorList>
    </citation>
    <scope>NUCLEOTIDE SEQUENCE [LARGE SCALE GENOMIC DNA]</scope>
    <source>
        <strain evidence="10 11">NRRL 28638</strain>
    </source>
</reference>